<evidence type="ECO:0000256" key="1">
    <source>
        <dbReference type="SAM" id="MobiDB-lite"/>
    </source>
</evidence>
<dbReference type="PROSITE" id="PS51708">
    <property type="entry name" value="CHAD"/>
    <property type="match status" value="1"/>
</dbReference>
<feature type="domain" description="CHAD" evidence="2">
    <location>
        <begin position="36"/>
        <end position="308"/>
    </location>
</feature>
<dbReference type="STRING" id="93220.A6P55_18035"/>
<dbReference type="Gene3D" id="1.40.20.10">
    <property type="entry name" value="CHAD domain"/>
    <property type="match status" value="1"/>
</dbReference>
<dbReference type="SMART" id="SM00880">
    <property type="entry name" value="CHAD"/>
    <property type="match status" value="1"/>
</dbReference>
<dbReference type="InterPro" id="IPR038186">
    <property type="entry name" value="CHAD_dom_sf"/>
</dbReference>
<feature type="compositionally biased region" description="Basic and acidic residues" evidence="1">
    <location>
        <begin position="1"/>
        <end position="10"/>
    </location>
</feature>
<dbReference type="AlphaFoldDB" id="A0A378YX34"/>
<gene>
    <name evidence="3" type="ORF">NCTC13160_04231</name>
</gene>
<organism evidence="3 4">
    <name type="scientific">Pandoraea pnomenusa</name>
    <dbReference type="NCBI Taxonomy" id="93220"/>
    <lineage>
        <taxon>Bacteria</taxon>
        <taxon>Pseudomonadati</taxon>
        <taxon>Pseudomonadota</taxon>
        <taxon>Betaproteobacteria</taxon>
        <taxon>Burkholderiales</taxon>
        <taxon>Burkholderiaceae</taxon>
        <taxon>Pandoraea</taxon>
    </lineage>
</organism>
<dbReference type="PANTHER" id="PTHR39339:SF1">
    <property type="entry name" value="CHAD DOMAIN-CONTAINING PROTEIN"/>
    <property type="match status" value="1"/>
</dbReference>
<sequence length="308" mass="34024">MPQAAKEGKKAPITVTRDVAPPRKAPPAEAPAFATASRAASACRSSTFSELASTLVRCGGVQATRIVAAGAAEDLHQFRVTMRRLRALWWTYRPLLDRRQYARHRALFKGLGDIAGQVRNYDVLSSLLACVAHDAPLPENIARERALALAHAKTTMARREVMRDLANTSAQAVQSLRPLPKCAQSEDAFVSLRIAVARKNMKREAKSAGHAPGRSRLEQLHELRKRGKTVRYLLELFEHGNAADNRHLKQLGRLQESLGKLNDVVASEALLRSRPGLLGGELDAAKLRKRLRSLRKRHLRAAMALIRA</sequence>
<dbReference type="EMBL" id="UGSG01000001">
    <property type="protein sequence ID" value="SUA81368.1"/>
    <property type="molecule type" value="Genomic_DNA"/>
</dbReference>
<dbReference type="RefSeq" id="WP_080738776.1">
    <property type="nucleotide sequence ID" value="NZ_CP009553.3"/>
</dbReference>
<evidence type="ECO:0000313" key="4">
    <source>
        <dbReference type="Proteomes" id="UP000254573"/>
    </source>
</evidence>
<evidence type="ECO:0000313" key="3">
    <source>
        <dbReference type="EMBL" id="SUA81368.1"/>
    </source>
</evidence>
<evidence type="ECO:0000259" key="2">
    <source>
        <dbReference type="PROSITE" id="PS51708"/>
    </source>
</evidence>
<dbReference type="Pfam" id="PF05235">
    <property type="entry name" value="CHAD"/>
    <property type="match status" value="1"/>
</dbReference>
<name>A0A378YX34_9BURK</name>
<dbReference type="PANTHER" id="PTHR39339">
    <property type="entry name" value="SLR1444 PROTEIN"/>
    <property type="match status" value="1"/>
</dbReference>
<accession>A0A378YX34</accession>
<feature type="region of interest" description="Disordered" evidence="1">
    <location>
        <begin position="1"/>
        <end position="29"/>
    </location>
</feature>
<dbReference type="InterPro" id="IPR007899">
    <property type="entry name" value="CHAD_dom"/>
</dbReference>
<protein>
    <submittedName>
        <fullName evidence="3">Uncharacterized conserved protein</fullName>
    </submittedName>
</protein>
<proteinExistence type="predicted"/>
<dbReference type="Proteomes" id="UP000254573">
    <property type="component" value="Unassembled WGS sequence"/>
</dbReference>
<reference evidence="3 4" key="1">
    <citation type="submission" date="2018-06" db="EMBL/GenBank/DDBJ databases">
        <authorList>
            <consortium name="Pathogen Informatics"/>
            <person name="Doyle S."/>
        </authorList>
    </citation>
    <scope>NUCLEOTIDE SEQUENCE [LARGE SCALE GENOMIC DNA]</scope>
    <source>
        <strain evidence="3 4">NCTC13160</strain>
    </source>
</reference>